<evidence type="ECO:0000313" key="3">
    <source>
        <dbReference type="EMBL" id="EFC90493.1"/>
    </source>
</evidence>
<dbReference type="Proteomes" id="UP000006427">
    <property type="component" value="Unassembled WGS sequence"/>
</dbReference>
<dbReference type="eggNOG" id="COG5401">
    <property type="taxonomic scope" value="Bacteria"/>
</dbReference>
<comment type="caution">
    <text evidence="3">The sequence shown here is derived from an EMBL/GenBank/DDBJ whole genome shotgun (WGS) entry which is preliminary data.</text>
</comment>
<gene>
    <name evidence="3" type="ORF">Dpep_0461</name>
</gene>
<organism evidence="3 4">
    <name type="scientific">Dethiosulfovibrio peptidovorans DSM 11002</name>
    <dbReference type="NCBI Taxonomy" id="469381"/>
    <lineage>
        <taxon>Bacteria</taxon>
        <taxon>Thermotogati</taxon>
        <taxon>Synergistota</taxon>
        <taxon>Synergistia</taxon>
        <taxon>Synergistales</taxon>
        <taxon>Dethiosulfovibrionaceae</taxon>
        <taxon>Dethiosulfovibrio</taxon>
    </lineage>
</organism>
<proteinExistence type="predicted"/>
<name>D2Z4G4_9BACT</name>
<sequence length="234" mass="25993">MKGVCFMRDDDRVRRSSRRSRVDRDRESSGEIVKWVVRLIAWGAVASIFFCLGYLSSGWLLNYLDGRGMGGQPDVVASREQAEQLLDSSSGDGVQTLVDMGRHVAFPIYVPDGKGGLAKREVKIVSGLMEDDLSKVVNALLDGLVDKKVLASDVELLHVFRDGETLFMDFNDPFEITLSKMSASEGNLLMTGIVRSVVENFMPVTRVQFMVEGKIEKSAGEVPLSMPWELRRKG</sequence>
<keyword evidence="1" id="KW-0812">Transmembrane</keyword>
<keyword evidence="1" id="KW-1133">Transmembrane helix</keyword>
<feature type="domain" description="GerMN" evidence="2">
    <location>
        <begin position="133"/>
        <end position="220"/>
    </location>
</feature>
<accession>D2Z4G4</accession>
<dbReference type="PaxDb" id="469381-Dpep_0461"/>
<evidence type="ECO:0000256" key="1">
    <source>
        <dbReference type="SAM" id="Phobius"/>
    </source>
</evidence>
<keyword evidence="4" id="KW-1185">Reference proteome</keyword>
<evidence type="ECO:0000259" key="2">
    <source>
        <dbReference type="SMART" id="SM00909"/>
    </source>
</evidence>
<feature type="transmembrane region" description="Helical" evidence="1">
    <location>
        <begin position="39"/>
        <end position="61"/>
    </location>
</feature>
<dbReference type="EMBL" id="ABTR02000001">
    <property type="protein sequence ID" value="EFC90493.1"/>
    <property type="molecule type" value="Genomic_DNA"/>
</dbReference>
<reference evidence="3 4" key="1">
    <citation type="journal article" date="2010" name="Stand. Genomic Sci.">
        <title>Permanent draft genome sequence of Dethiosulfovibrio peptidovorans type strain (SEBR 4207).</title>
        <authorList>
            <person name="Labutti K."/>
            <person name="Mayilraj S."/>
            <person name="Clum A."/>
            <person name="Lucas S."/>
            <person name="Glavina Del Rio T."/>
            <person name="Nolan M."/>
            <person name="Tice H."/>
            <person name="Cheng J.F."/>
            <person name="Pitluck S."/>
            <person name="Liolios K."/>
            <person name="Ivanova N."/>
            <person name="Mavromatis K."/>
            <person name="Mikhailova N."/>
            <person name="Pati A."/>
            <person name="Goodwin L."/>
            <person name="Chen A."/>
            <person name="Palaniappan K."/>
            <person name="Land M."/>
            <person name="Hauser L."/>
            <person name="Chang Y.J."/>
            <person name="Jeffries C.D."/>
            <person name="Rohde M."/>
            <person name="Spring S."/>
            <person name="Goker M."/>
            <person name="Woyke T."/>
            <person name="Bristow J."/>
            <person name="Eisen J.A."/>
            <person name="Markowitz V."/>
            <person name="Hugenholtz P."/>
            <person name="Kyrpides N.C."/>
            <person name="Klenk H.P."/>
            <person name="Lapidus A."/>
        </authorList>
    </citation>
    <scope>NUCLEOTIDE SEQUENCE [LARGE SCALE GENOMIC DNA]</scope>
    <source>
        <strain evidence="3 4">DSM 11002</strain>
    </source>
</reference>
<dbReference type="STRING" id="469381.Dpep_0461"/>
<evidence type="ECO:0000313" key="4">
    <source>
        <dbReference type="Proteomes" id="UP000006427"/>
    </source>
</evidence>
<dbReference type="Pfam" id="PF10646">
    <property type="entry name" value="Germane"/>
    <property type="match status" value="1"/>
</dbReference>
<keyword evidence="1" id="KW-0472">Membrane</keyword>
<dbReference type="AlphaFoldDB" id="D2Z4G4"/>
<dbReference type="InterPro" id="IPR019606">
    <property type="entry name" value="GerMN"/>
</dbReference>
<dbReference type="OrthoDB" id="3993at2"/>
<protein>
    <recommendedName>
        <fullName evidence="2">GerMN domain-containing protein</fullName>
    </recommendedName>
</protein>
<dbReference type="SMART" id="SM00909">
    <property type="entry name" value="Germane"/>
    <property type="match status" value="1"/>
</dbReference>